<dbReference type="Gene3D" id="3.30.460.10">
    <property type="entry name" value="Beta Polymerase, domain 2"/>
    <property type="match status" value="1"/>
</dbReference>
<sequence>MLKDSIFKVVAFFDAQDIALTLAEIQNYLDSKASLREIETCLDEDLAGKIESNGSLYFLRGRTNIAEARQERYRTSLLRFRKAKKYLWALRFFPYLRAVALSGSQALLNVTPESDVDLLIITKKNRIWLTRALISGYFQILGQRRHGRHVAGRFCLNHYLAEDKEITDDRNLYTAVEYANLLPVLGAENIARFWDNNKWIKEYLPAAVLETTQPFFDFRFSGMSLILETVLEYTIGPALNHVLGIYQKRRIRRQENILVSDDELSFHPGSHGQKVLEKYKKAVSTS</sequence>
<dbReference type="AlphaFoldDB" id="A0A1F5Q8V4"/>
<dbReference type="Proteomes" id="UP000177235">
    <property type="component" value="Unassembled WGS sequence"/>
</dbReference>
<evidence type="ECO:0008006" key="3">
    <source>
        <dbReference type="Google" id="ProtNLM"/>
    </source>
</evidence>
<dbReference type="EMBL" id="MFFF01000030">
    <property type="protein sequence ID" value="OGE98537.1"/>
    <property type="molecule type" value="Genomic_DNA"/>
</dbReference>
<dbReference type="CDD" id="cd05403">
    <property type="entry name" value="NT_KNTase_like"/>
    <property type="match status" value="1"/>
</dbReference>
<dbReference type="SUPFAM" id="SSF81301">
    <property type="entry name" value="Nucleotidyltransferase"/>
    <property type="match status" value="1"/>
</dbReference>
<organism evidence="1 2">
    <name type="scientific">Candidatus Doudnabacteria bacterium RIFCSPLOWO2_02_FULL_48_13</name>
    <dbReference type="NCBI Taxonomy" id="1817845"/>
    <lineage>
        <taxon>Bacteria</taxon>
        <taxon>Candidatus Doudnaibacteriota</taxon>
    </lineage>
</organism>
<gene>
    <name evidence="1" type="ORF">A3J05_04145</name>
</gene>
<comment type="caution">
    <text evidence="1">The sequence shown here is derived from an EMBL/GenBank/DDBJ whole genome shotgun (WGS) entry which is preliminary data.</text>
</comment>
<proteinExistence type="predicted"/>
<evidence type="ECO:0000313" key="2">
    <source>
        <dbReference type="Proteomes" id="UP000177235"/>
    </source>
</evidence>
<evidence type="ECO:0000313" key="1">
    <source>
        <dbReference type="EMBL" id="OGE98537.1"/>
    </source>
</evidence>
<name>A0A1F5Q8V4_9BACT</name>
<dbReference type="InterPro" id="IPR043519">
    <property type="entry name" value="NT_sf"/>
</dbReference>
<protein>
    <recommendedName>
        <fullName evidence="3">Polymerase nucleotidyl transferase domain-containing protein</fullName>
    </recommendedName>
</protein>
<reference evidence="1 2" key="1">
    <citation type="journal article" date="2016" name="Nat. Commun.">
        <title>Thousands of microbial genomes shed light on interconnected biogeochemical processes in an aquifer system.</title>
        <authorList>
            <person name="Anantharaman K."/>
            <person name="Brown C.T."/>
            <person name="Hug L.A."/>
            <person name="Sharon I."/>
            <person name="Castelle C.J."/>
            <person name="Probst A.J."/>
            <person name="Thomas B.C."/>
            <person name="Singh A."/>
            <person name="Wilkins M.J."/>
            <person name="Karaoz U."/>
            <person name="Brodie E.L."/>
            <person name="Williams K.H."/>
            <person name="Hubbard S.S."/>
            <person name="Banfield J.F."/>
        </authorList>
    </citation>
    <scope>NUCLEOTIDE SEQUENCE [LARGE SCALE GENOMIC DNA]</scope>
</reference>
<accession>A0A1F5Q8V4</accession>